<dbReference type="Proteomes" id="UP000433945">
    <property type="component" value="Unassembled WGS sequence"/>
</dbReference>
<protein>
    <submittedName>
        <fullName evidence="3">Alpha/beta fold hydrolase</fullName>
    </submittedName>
</protein>
<accession>A0A6N8HDR8</accession>
<dbReference type="PANTHER" id="PTHR43329">
    <property type="entry name" value="EPOXIDE HYDROLASE"/>
    <property type="match status" value="1"/>
</dbReference>
<dbReference type="InterPro" id="IPR029058">
    <property type="entry name" value="AB_hydrolase_fold"/>
</dbReference>
<name>A0A6N8HDR8_9FLAO</name>
<dbReference type="GO" id="GO:0016787">
    <property type="term" value="F:hydrolase activity"/>
    <property type="evidence" value="ECO:0007669"/>
    <property type="project" value="UniProtKB-KW"/>
</dbReference>
<dbReference type="AlphaFoldDB" id="A0A6N8HDR8"/>
<comment type="caution">
    <text evidence="3">The sequence shown here is derived from an EMBL/GenBank/DDBJ whole genome shotgun (WGS) entry which is preliminary data.</text>
</comment>
<dbReference type="OrthoDB" id="9773293at2"/>
<keyword evidence="4" id="KW-1185">Reference proteome</keyword>
<dbReference type="EMBL" id="WOWP01000038">
    <property type="protein sequence ID" value="MUV04250.1"/>
    <property type="molecule type" value="Genomic_DNA"/>
</dbReference>
<evidence type="ECO:0000256" key="1">
    <source>
        <dbReference type="ARBA" id="ARBA00022801"/>
    </source>
</evidence>
<organism evidence="3 4">
    <name type="scientific">Flavobacterium rakeshii</name>
    <dbReference type="NCBI Taxonomy" id="1038845"/>
    <lineage>
        <taxon>Bacteria</taxon>
        <taxon>Pseudomonadati</taxon>
        <taxon>Bacteroidota</taxon>
        <taxon>Flavobacteriia</taxon>
        <taxon>Flavobacteriales</taxon>
        <taxon>Flavobacteriaceae</taxon>
        <taxon>Flavobacterium</taxon>
    </lineage>
</organism>
<feature type="domain" description="AB hydrolase-1" evidence="2">
    <location>
        <begin position="41"/>
        <end position="289"/>
    </location>
</feature>
<evidence type="ECO:0000313" key="3">
    <source>
        <dbReference type="EMBL" id="MUV04250.1"/>
    </source>
</evidence>
<reference evidence="3 4" key="1">
    <citation type="submission" date="2019-12" db="EMBL/GenBank/DDBJ databases">
        <authorList>
            <person name="Sun J.-Q."/>
        </authorList>
    </citation>
    <scope>NUCLEOTIDE SEQUENCE [LARGE SCALE GENOMIC DNA]</scope>
    <source>
        <strain evidence="3 4">JCM 17928</strain>
    </source>
</reference>
<gene>
    <name evidence="3" type="ORF">GN157_11065</name>
</gene>
<dbReference type="Gene3D" id="3.40.50.1820">
    <property type="entry name" value="alpha/beta hydrolase"/>
    <property type="match status" value="1"/>
</dbReference>
<dbReference type="RefSeq" id="WP_157483463.1">
    <property type="nucleotide sequence ID" value="NZ_WOWP01000038.1"/>
</dbReference>
<keyword evidence="1 3" id="KW-0378">Hydrolase</keyword>
<evidence type="ECO:0000259" key="2">
    <source>
        <dbReference type="Pfam" id="PF00561"/>
    </source>
</evidence>
<dbReference type="Pfam" id="PF00561">
    <property type="entry name" value="Abhydrolase_1"/>
    <property type="match status" value="1"/>
</dbReference>
<dbReference type="PRINTS" id="PR00412">
    <property type="entry name" value="EPOXHYDRLASE"/>
</dbReference>
<dbReference type="SUPFAM" id="SSF53474">
    <property type="entry name" value="alpha/beta-Hydrolases"/>
    <property type="match status" value="1"/>
</dbReference>
<dbReference type="InterPro" id="IPR000073">
    <property type="entry name" value="AB_hydrolase_1"/>
</dbReference>
<evidence type="ECO:0000313" key="4">
    <source>
        <dbReference type="Proteomes" id="UP000433945"/>
    </source>
</evidence>
<dbReference type="PRINTS" id="PR00111">
    <property type="entry name" value="ABHYDROLASE"/>
</dbReference>
<proteinExistence type="predicted"/>
<dbReference type="InterPro" id="IPR000639">
    <property type="entry name" value="Epox_hydrolase-like"/>
</dbReference>
<sequence length="302" mass="34512">MKYSEEKLSDEALVKKLPRFENHYISVNDIKLHYVKGGTGKPLFLLPGWPQTWWSYHEIMNKLSDFYTVIAIDIRGMGTTDKPIEGYDKKSMAKDIYELIIELGYDKVFVAGHDIGASVAYSLACDYPDKVAKLIILDTPPADENMYRLPMLPLMDLTDKSTGYTYPWWVAFNQIDELPEKLLKGRYNVVLDYIFDNLCFDKEAITDFDRAVYTNAYERDYAISASNKWYSTFPKDIADSKDNKVLKMPVLGIGGSGFKLLEMALPGLVENLQLFEIKDCGHFICEEAPEATFNEMINFLGS</sequence>